<accession>A0A916WAJ8</accession>
<dbReference type="SUPFAM" id="SSF51621">
    <property type="entry name" value="Phosphoenolpyruvate/pyruvate domain"/>
    <property type="match status" value="1"/>
</dbReference>
<comment type="caution">
    <text evidence="1">The sequence shown here is derived from an EMBL/GenBank/DDBJ whole genome shotgun (WGS) entry which is preliminary data.</text>
</comment>
<dbReference type="InterPro" id="IPR015813">
    <property type="entry name" value="Pyrv/PenolPyrv_kinase-like_dom"/>
</dbReference>
<dbReference type="AlphaFoldDB" id="A0A916WAJ8"/>
<dbReference type="RefSeq" id="WP_188722864.1">
    <property type="nucleotide sequence ID" value="NZ_BMIF01000021.1"/>
</dbReference>
<evidence type="ECO:0000313" key="2">
    <source>
        <dbReference type="Proteomes" id="UP000636264"/>
    </source>
</evidence>
<reference evidence="1" key="1">
    <citation type="journal article" date="2014" name="Int. J. Syst. Evol. Microbiol.">
        <title>Complete genome sequence of Corynebacterium casei LMG S-19264T (=DSM 44701T), isolated from a smear-ripened cheese.</title>
        <authorList>
            <consortium name="US DOE Joint Genome Institute (JGI-PGF)"/>
            <person name="Walter F."/>
            <person name="Albersmeier A."/>
            <person name="Kalinowski J."/>
            <person name="Ruckert C."/>
        </authorList>
    </citation>
    <scope>NUCLEOTIDE SEQUENCE</scope>
    <source>
        <strain evidence="1">CGMCC 1.15320</strain>
    </source>
</reference>
<dbReference type="Pfam" id="PF13714">
    <property type="entry name" value="PEP_mutase"/>
    <property type="match status" value="1"/>
</dbReference>
<dbReference type="EMBL" id="BMIF01000021">
    <property type="protein sequence ID" value="GGA81511.1"/>
    <property type="molecule type" value="Genomic_DNA"/>
</dbReference>
<dbReference type="CDD" id="cd00377">
    <property type="entry name" value="ICL_PEPM"/>
    <property type="match status" value="1"/>
</dbReference>
<dbReference type="Gene3D" id="3.20.20.60">
    <property type="entry name" value="Phosphoenolpyruvate-binding domains"/>
    <property type="match status" value="1"/>
</dbReference>
<organism evidence="1 2">
    <name type="scientific">Nitratireductor aestuarii</name>
    <dbReference type="NCBI Taxonomy" id="1735103"/>
    <lineage>
        <taxon>Bacteria</taxon>
        <taxon>Pseudomonadati</taxon>
        <taxon>Pseudomonadota</taxon>
        <taxon>Alphaproteobacteria</taxon>
        <taxon>Hyphomicrobiales</taxon>
        <taxon>Phyllobacteriaceae</taxon>
        <taxon>Nitratireductor</taxon>
    </lineage>
</organism>
<name>A0A916WAJ8_9HYPH</name>
<dbReference type="GO" id="GO:0003824">
    <property type="term" value="F:catalytic activity"/>
    <property type="evidence" value="ECO:0007669"/>
    <property type="project" value="InterPro"/>
</dbReference>
<sequence>MTILAETHHSRFERFRDLHNGFFVIPTVWDTLSAIASEDAGFEAIATSSAALGYANGILSSERIQFETVVQKIGEIVKAVQIPVSIDLEDGYPEVTGDIGDSIRRVIDVGVVAANIEDSPARHDVPLVAAEDHARAIARAREAADRAGRGFFINGRTDVFLLEDGLPHSRSVEEAIRRANLYIDAGADGIYVPGQGLSDEDVAQLAVGIRGPLTLLAPPQGTSFAQWREIGVARVSLGTLVIRNAFAAIQTQLAELRDGNVVTAFPAVDIDAVLRRTSPSQVAAE</sequence>
<protein>
    <recommendedName>
        <fullName evidence="3">Isocitrate lyase/phosphoenolpyruvate mutase family protein</fullName>
    </recommendedName>
</protein>
<evidence type="ECO:0000313" key="1">
    <source>
        <dbReference type="EMBL" id="GGA81511.1"/>
    </source>
</evidence>
<dbReference type="PANTHER" id="PTHR42905">
    <property type="entry name" value="PHOSPHOENOLPYRUVATE CARBOXYLASE"/>
    <property type="match status" value="1"/>
</dbReference>
<gene>
    <name evidence="1" type="ORF">GCM10011385_39690</name>
</gene>
<dbReference type="PANTHER" id="PTHR42905:SF16">
    <property type="entry name" value="CARBOXYPHOSPHONOENOLPYRUVATE PHOSPHONOMUTASE-LIKE PROTEIN (AFU_ORTHOLOGUE AFUA_5G07230)"/>
    <property type="match status" value="1"/>
</dbReference>
<dbReference type="InterPro" id="IPR039556">
    <property type="entry name" value="ICL/PEPM"/>
</dbReference>
<evidence type="ECO:0008006" key="3">
    <source>
        <dbReference type="Google" id="ProtNLM"/>
    </source>
</evidence>
<proteinExistence type="predicted"/>
<keyword evidence="2" id="KW-1185">Reference proteome</keyword>
<reference evidence="1" key="2">
    <citation type="submission" date="2020-09" db="EMBL/GenBank/DDBJ databases">
        <authorList>
            <person name="Sun Q."/>
            <person name="Zhou Y."/>
        </authorList>
    </citation>
    <scope>NUCLEOTIDE SEQUENCE</scope>
    <source>
        <strain evidence="1">CGMCC 1.15320</strain>
    </source>
</reference>
<dbReference type="InterPro" id="IPR040442">
    <property type="entry name" value="Pyrv_kinase-like_dom_sf"/>
</dbReference>
<dbReference type="Proteomes" id="UP000636264">
    <property type="component" value="Unassembled WGS sequence"/>
</dbReference>